<comment type="subcellular location">
    <subcellularLocation>
        <location evidence="2">Cell membrane</location>
        <topology evidence="2">Multi-pass membrane protein</topology>
    </subcellularLocation>
</comment>
<dbReference type="InterPro" id="IPR011577">
    <property type="entry name" value="Cyt_b561_bac/Ni-Hgenase"/>
</dbReference>
<dbReference type="PANTHER" id="PTHR30529">
    <property type="entry name" value="CYTOCHROME B561"/>
    <property type="match status" value="1"/>
</dbReference>
<evidence type="ECO:0000256" key="5">
    <source>
        <dbReference type="ARBA" id="ARBA00022617"/>
    </source>
</evidence>
<feature type="domain" description="Cytochrome b561 bacterial/Ni-hydrogenase" evidence="14">
    <location>
        <begin position="10"/>
        <end position="179"/>
    </location>
</feature>
<reference evidence="16" key="1">
    <citation type="journal article" date="2019" name="Int. J. Syst. Evol. Microbiol.">
        <title>The Global Catalogue of Microorganisms (GCM) 10K type strain sequencing project: providing services to taxonomists for standard genome sequencing and annotation.</title>
        <authorList>
            <consortium name="The Broad Institute Genomics Platform"/>
            <consortium name="The Broad Institute Genome Sequencing Center for Infectious Disease"/>
            <person name="Wu L."/>
            <person name="Ma J."/>
        </authorList>
    </citation>
    <scope>NUCLEOTIDE SEQUENCE [LARGE SCALE GENOMIC DNA]</scope>
    <source>
        <strain evidence="16">CCUG 36956</strain>
    </source>
</reference>
<dbReference type="InterPro" id="IPR016174">
    <property type="entry name" value="Di-haem_cyt_TM"/>
</dbReference>
<dbReference type="SUPFAM" id="SSF81342">
    <property type="entry name" value="Transmembrane di-heme cytochromes"/>
    <property type="match status" value="1"/>
</dbReference>
<evidence type="ECO:0000256" key="2">
    <source>
        <dbReference type="ARBA" id="ARBA00004651"/>
    </source>
</evidence>
<keyword evidence="4" id="KW-1003">Cell membrane</keyword>
<evidence type="ECO:0000313" key="15">
    <source>
        <dbReference type="EMBL" id="MFC7297613.1"/>
    </source>
</evidence>
<evidence type="ECO:0000256" key="4">
    <source>
        <dbReference type="ARBA" id="ARBA00022475"/>
    </source>
</evidence>
<keyword evidence="6 13" id="KW-0812">Transmembrane</keyword>
<dbReference type="PANTHER" id="PTHR30529:SF3">
    <property type="entry name" value="CYTOCHROME B561 HOMOLOG 1"/>
    <property type="match status" value="1"/>
</dbReference>
<feature type="transmembrane region" description="Helical" evidence="13">
    <location>
        <begin position="12"/>
        <end position="31"/>
    </location>
</feature>
<keyword evidence="5" id="KW-0349">Heme</keyword>
<evidence type="ECO:0000256" key="13">
    <source>
        <dbReference type="SAM" id="Phobius"/>
    </source>
</evidence>
<evidence type="ECO:0000256" key="8">
    <source>
        <dbReference type="ARBA" id="ARBA00022982"/>
    </source>
</evidence>
<evidence type="ECO:0000313" key="16">
    <source>
        <dbReference type="Proteomes" id="UP001596379"/>
    </source>
</evidence>
<dbReference type="Pfam" id="PF01292">
    <property type="entry name" value="Ni_hydr_CYTB"/>
    <property type="match status" value="1"/>
</dbReference>
<evidence type="ECO:0000256" key="3">
    <source>
        <dbReference type="ARBA" id="ARBA00022448"/>
    </source>
</evidence>
<keyword evidence="9 13" id="KW-1133">Transmembrane helix</keyword>
<evidence type="ECO:0000256" key="10">
    <source>
        <dbReference type="ARBA" id="ARBA00023004"/>
    </source>
</evidence>
<evidence type="ECO:0000256" key="9">
    <source>
        <dbReference type="ARBA" id="ARBA00022989"/>
    </source>
</evidence>
<keyword evidence="16" id="KW-1185">Reference proteome</keyword>
<evidence type="ECO:0000256" key="11">
    <source>
        <dbReference type="ARBA" id="ARBA00023136"/>
    </source>
</evidence>
<dbReference type="RefSeq" id="WP_382232757.1">
    <property type="nucleotide sequence ID" value="NZ_JBHTCC010000001.1"/>
</dbReference>
<comment type="caution">
    <text evidence="15">The sequence shown here is derived from an EMBL/GenBank/DDBJ whole genome shotgun (WGS) entry which is preliminary data.</text>
</comment>
<keyword evidence="11 13" id="KW-0472">Membrane</keyword>
<sequence>MRWKNTTTGYGYVTISLHWLSVILVVVTYAIMNLKFLAARGSILRSNMADWHYAAGLTLFFLTWLRLLLRGFGDTTTITPPPTPLQRLLAKVVKIALYGILLGLPLLGWLTLNANGNQINYFGLSLPMLIGKNLAWARDLKELHEGLATIGYVLIALHTLAALFHYYIQQDNTVQMMWFRRKKS</sequence>
<evidence type="ECO:0000259" key="14">
    <source>
        <dbReference type="Pfam" id="PF01292"/>
    </source>
</evidence>
<evidence type="ECO:0000256" key="6">
    <source>
        <dbReference type="ARBA" id="ARBA00022692"/>
    </source>
</evidence>
<dbReference type="InterPro" id="IPR052168">
    <property type="entry name" value="Cytochrome_b561_oxidase"/>
</dbReference>
<feature type="transmembrane region" description="Helical" evidence="13">
    <location>
        <begin position="95"/>
        <end position="112"/>
    </location>
</feature>
<keyword evidence="8" id="KW-0249">Electron transport</keyword>
<keyword evidence="7" id="KW-0479">Metal-binding</keyword>
<name>A0ABW2J380_9BURK</name>
<protein>
    <submittedName>
        <fullName evidence="15">Cytochrome b</fullName>
    </submittedName>
</protein>
<keyword evidence="3" id="KW-0813">Transport</keyword>
<dbReference type="EMBL" id="JBHTCC010000001">
    <property type="protein sequence ID" value="MFC7297613.1"/>
    <property type="molecule type" value="Genomic_DNA"/>
</dbReference>
<feature type="transmembrane region" description="Helical" evidence="13">
    <location>
        <begin position="51"/>
        <end position="69"/>
    </location>
</feature>
<gene>
    <name evidence="15" type="ORF">ACFQO0_04100</name>
</gene>
<comment type="similarity">
    <text evidence="12">Belongs to the cytochrome b561 family.</text>
</comment>
<proteinExistence type="inferred from homology"/>
<accession>A0ABW2J380</accession>
<evidence type="ECO:0000256" key="12">
    <source>
        <dbReference type="ARBA" id="ARBA00037975"/>
    </source>
</evidence>
<evidence type="ECO:0000256" key="1">
    <source>
        <dbReference type="ARBA" id="ARBA00001970"/>
    </source>
</evidence>
<evidence type="ECO:0000256" key="7">
    <source>
        <dbReference type="ARBA" id="ARBA00022723"/>
    </source>
</evidence>
<keyword evidence="10" id="KW-0408">Iron</keyword>
<organism evidence="15 16">
    <name type="scientific">Herminiimonas aquatilis</name>
    <dbReference type="NCBI Taxonomy" id="345342"/>
    <lineage>
        <taxon>Bacteria</taxon>
        <taxon>Pseudomonadati</taxon>
        <taxon>Pseudomonadota</taxon>
        <taxon>Betaproteobacteria</taxon>
        <taxon>Burkholderiales</taxon>
        <taxon>Oxalobacteraceae</taxon>
        <taxon>Herminiimonas</taxon>
    </lineage>
</organism>
<dbReference type="Proteomes" id="UP001596379">
    <property type="component" value="Unassembled WGS sequence"/>
</dbReference>
<feature type="transmembrane region" description="Helical" evidence="13">
    <location>
        <begin position="147"/>
        <end position="168"/>
    </location>
</feature>
<comment type="cofactor">
    <cofactor evidence="1">
        <name>heme b</name>
        <dbReference type="ChEBI" id="CHEBI:60344"/>
    </cofactor>
</comment>